<reference evidence="2" key="1">
    <citation type="submission" date="2016-10" db="EMBL/GenBank/DDBJ databases">
        <authorList>
            <person name="Varghese N."/>
            <person name="Submissions S."/>
        </authorList>
    </citation>
    <scope>NUCLEOTIDE SEQUENCE [LARGE SCALE GENOMIC DNA]</scope>
    <source>
        <strain evidence="2">CGMCC 1.10118</strain>
    </source>
</reference>
<dbReference type="STRING" id="660517.SAMN04487946_104154"/>
<gene>
    <name evidence="1" type="ORF">SAMN04487946_104154</name>
</gene>
<keyword evidence="2" id="KW-1185">Reference proteome</keyword>
<protein>
    <submittedName>
        <fullName evidence="1">Uncharacterized protein</fullName>
    </submittedName>
</protein>
<dbReference type="EMBL" id="FNPB01000004">
    <property type="protein sequence ID" value="SDX93978.1"/>
    <property type="molecule type" value="Genomic_DNA"/>
</dbReference>
<evidence type="ECO:0000313" key="2">
    <source>
        <dbReference type="Proteomes" id="UP000199170"/>
    </source>
</evidence>
<evidence type="ECO:0000313" key="1">
    <source>
        <dbReference type="EMBL" id="SDX93978.1"/>
    </source>
</evidence>
<dbReference type="OrthoDB" id="305489at2157"/>
<proteinExistence type="predicted"/>
<dbReference type="AlphaFoldDB" id="A0A1H3FUD8"/>
<dbReference type="RefSeq" id="WP_089766727.1">
    <property type="nucleotide sequence ID" value="NZ_FNPB01000004.1"/>
</dbReference>
<accession>A0A1H3FUD8</accession>
<sequence>MHERTEELIEEFDIVPELLEGLLLEYAPDFDGTDPSSLDEAEAQVYEFLTEADQPIRSAADHFYQFEVSDEYGVRSDAPATEPDFEMALETLVTEGLIARTDEDPPRYAASFHDALWELGPDFTPGRVDRLCSATGMDPSAVYRTILGSLDLDLEIGR</sequence>
<name>A0A1H3FUD8_9EURY</name>
<dbReference type="Proteomes" id="UP000199170">
    <property type="component" value="Unassembled WGS sequence"/>
</dbReference>
<organism evidence="1 2">
    <name type="scientific">Halobellus clavatus</name>
    <dbReference type="NCBI Taxonomy" id="660517"/>
    <lineage>
        <taxon>Archaea</taxon>
        <taxon>Methanobacteriati</taxon>
        <taxon>Methanobacteriota</taxon>
        <taxon>Stenosarchaea group</taxon>
        <taxon>Halobacteria</taxon>
        <taxon>Halobacteriales</taxon>
        <taxon>Haloferacaceae</taxon>
        <taxon>Halobellus</taxon>
    </lineage>
</organism>